<protein>
    <submittedName>
        <fullName evidence="1">Uncharacterized protein</fullName>
    </submittedName>
</protein>
<sequence>MKIEKVKCQCDEKGFVPEENEDMYTVSEKAGMNHEPNKCKGWYNIKKYKRGSKVLALCSCCNTHA</sequence>
<comment type="caution">
    <text evidence="1">The sequence shown here is derived from an EMBL/GenBank/DDBJ whole genome shotgun (WGS) entry which is preliminary data.</text>
</comment>
<dbReference type="AlphaFoldDB" id="A0A0F9G964"/>
<evidence type="ECO:0000313" key="1">
    <source>
        <dbReference type="EMBL" id="KKL59757.1"/>
    </source>
</evidence>
<gene>
    <name evidence="1" type="ORF">LCGC14_2212150</name>
</gene>
<accession>A0A0F9G964</accession>
<proteinExistence type="predicted"/>
<dbReference type="EMBL" id="LAZR01029379">
    <property type="protein sequence ID" value="KKL59757.1"/>
    <property type="molecule type" value="Genomic_DNA"/>
</dbReference>
<reference evidence="1" key="1">
    <citation type="journal article" date="2015" name="Nature">
        <title>Complex archaea that bridge the gap between prokaryotes and eukaryotes.</title>
        <authorList>
            <person name="Spang A."/>
            <person name="Saw J.H."/>
            <person name="Jorgensen S.L."/>
            <person name="Zaremba-Niedzwiedzka K."/>
            <person name="Martijn J."/>
            <person name="Lind A.E."/>
            <person name="van Eijk R."/>
            <person name="Schleper C."/>
            <person name="Guy L."/>
            <person name="Ettema T.J."/>
        </authorList>
    </citation>
    <scope>NUCLEOTIDE SEQUENCE</scope>
</reference>
<name>A0A0F9G964_9ZZZZ</name>
<organism evidence="1">
    <name type="scientific">marine sediment metagenome</name>
    <dbReference type="NCBI Taxonomy" id="412755"/>
    <lineage>
        <taxon>unclassified sequences</taxon>
        <taxon>metagenomes</taxon>
        <taxon>ecological metagenomes</taxon>
    </lineage>
</organism>
<feature type="non-terminal residue" evidence="1">
    <location>
        <position position="65"/>
    </location>
</feature>